<evidence type="ECO:0000313" key="3">
    <source>
        <dbReference type="EMBL" id="KAJ1354859.1"/>
    </source>
</evidence>
<accession>A0AAD5MW49</accession>
<dbReference type="AlphaFoldDB" id="A0AAD5MW49"/>
<feature type="transmembrane region" description="Helical" evidence="2">
    <location>
        <begin position="54"/>
        <end position="72"/>
    </location>
</feature>
<organism evidence="3 4">
    <name type="scientific">Parelaphostrongylus tenuis</name>
    <name type="common">Meningeal worm</name>
    <dbReference type="NCBI Taxonomy" id="148309"/>
    <lineage>
        <taxon>Eukaryota</taxon>
        <taxon>Metazoa</taxon>
        <taxon>Ecdysozoa</taxon>
        <taxon>Nematoda</taxon>
        <taxon>Chromadorea</taxon>
        <taxon>Rhabditida</taxon>
        <taxon>Rhabditina</taxon>
        <taxon>Rhabditomorpha</taxon>
        <taxon>Strongyloidea</taxon>
        <taxon>Metastrongylidae</taxon>
        <taxon>Parelaphostrongylus</taxon>
    </lineage>
</organism>
<evidence type="ECO:0000313" key="4">
    <source>
        <dbReference type="Proteomes" id="UP001196413"/>
    </source>
</evidence>
<keyword evidence="2" id="KW-0472">Membrane</keyword>
<protein>
    <submittedName>
        <fullName evidence="3">Uncharacterized protein</fullName>
    </submittedName>
</protein>
<feature type="compositionally biased region" description="Basic and acidic residues" evidence="1">
    <location>
        <begin position="32"/>
        <end position="44"/>
    </location>
</feature>
<reference evidence="3" key="1">
    <citation type="submission" date="2021-06" db="EMBL/GenBank/DDBJ databases">
        <title>Parelaphostrongylus tenuis whole genome reference sequence.</title>
        <authorList>
            <person name="Garwood T.J."/>
            <person name="Larsen P.A."/>
            <person name="Fountain-Jones N.M."/>
            <person name="Garbe J.R."/>
            <person name="Macchietto M.G."/>
            <person name="Kania S.A."/>
            <person name="Gerhold R.W."/>
            <person name="Richards J.E."/>
            <person name="Wolf T.M."/>
        </authorList>
    </citation>
    <scope>NUCLEOTIDE SEQUENCE</scope>
    <source>
        <strain evidence="3">MNPRO001-30</strain>
        <tissue evidence="3">Meninges</tissue>
    </source>
</reference>
<feature type="region of interest" description="Disordered" evidence="1">
    <location>
        <begin position="21"/>
        <end position="44"/>
    </location>
</feature>
<proteinExistence type="predicted"/>
<evidence type="ECO:0000256" key="1">
    <source>
        <dbReference type="SAM" id="MobiDB-lite"/>
    </source>
</evidence>
<dbReference type="EMBL" id="JAHQIW010002266">
    <property type="protein sequence ID" value="KAJ1354859.1"/>
    <property type="molecule type" value="Genomic_DNA"/>
</dbReference>
<sequence length="94" mass="10903">MRVDKFGSIIRVNQPIGRRHADISPAQQTRGRWAERRPSADRDGGEWSVHLRRLIIILVVVLNVAFLRYQLFLVNIDSSPWFLILPTLDRISIV</sequence>
<keyword evidence="2" id="KW-0812">Transmembrane</keyword>
<keyword evidence="4" id="KW-1185">Reference proteome</keyword>
<gene>
    <name evidence="3" type="ORF">KIN20_011927</name>
</gene>
<evidence type="ECO:0000256" key="2">
    <source>
        <dbReference type="SAM" id="Phobius"/>
    </source>
</evidence>
<comment type="caution">
    <text evidence="3">The sequence shown here is derived from an EMBL/GenBank/DDBJ whole genome shotgun (WGS) entry which is preliminary data.</text>
</comment>
<keyword evidence="2" id="KW-1133">Transmembrane helix</keyword>
<dbReference type="Proteomes" id="UP001196413">
    <property type="component" value="Unassembled WGS sequence"/>
</dbReference>
<name>A0AAD5MW49_PARTN</name>